<dbReference type="Proteomes" id="UP000070444">
    <property type="component" value="Unassembled WGS sequence"/>
</dbReference>
<evidence type="ECO:0000256" key="3">
    <source>
        <dbReference type="ARBA" id="ARBA00022723"/>
    </source>
</evidence>
<dbReference type="Gene3D" id="1.10.630.10">
    <property type="entry name" value="Cytochrome P450"/>
    <property type="match status" value="1"/>
</dbReference>
<protein>
    <submittedName>
        <fullName evidence="8">Cytochrome P450</fullName>
    </submittedName>
</protein>
<comment type="cofactor">
    <cofactor evidence="7">
        <name>heme</name>
        <dbReference type="ChEBI" id="CHEBI:30413"/>
    </cofactor>
</comment>
<name>A0A137NUF5_CONC2</name>
<evidence type="ECO:0000313" key="8">
    <source>
        <dbReference type="EMBL" id="KXN66445.1"/>
    </source>
</evidence>
<dbReference type="OMA" id="KEDIECT"/>
<dbReference type="InterPro" id="IPR002401">
    <property type="entry name" value="Cyt_P450_E_grp-I"/>
</dbReference>
<keyword evidence="5 7" id="KW-0408">Iron</keyword>
<dbReference type="OrthoDB" id="1470350at2759"/>
<dbReference type="STRING" id="796925.A0A137NUF5"/>
<keyword evidence="9" id="KW-1185">Reference proteome</keyword>
<proteinExistence type="inferred from homology"/>
<evidence type="ECO:0000256" key="6">
    <source>
        <dbReference type="ARBA" id="ARBA00023033"/>
    </source>
</evidence>
<evidence type="ECO:0000256" key="4">
    <source>
        <dbReference type="ARBA" id="ARBA00023002"/>
    </source>
</evidence>
<evidence type="ECO:0000256" key="1">
    <source>
        <dbReference type="ARBA" id="ARBA00010617"/>
    </source>
</evidence>
<comment type="similarity">
    <text evidence="1">Belongs to the cytochrome P450 family.</text>
</comment>
<evidence type="ECO:0000256" key="7">
    <source>
        <dbReference type="PIRSR" id="PIRSR602401-1"/>
    </source>
</evidence>
<evidence type="ECO:0000313" key="9">
    <source>
        <dbReference type="Proteomes" id="UP000070444"/>
    </source>
</evidence>
<keyword evidence="6" id="KW-0503">Monooxygenase</keyword>
<dbReference type="PRINTS" id="PR00463">
    <property type="entry name" value="EP450I"/>
</dbReference>
<reference evidence="8 9" key="1">
    <citation type="journal article" date="2015" name="Genome Biol. Evol.">
        <title>Phylogenomic analyses indicate that early fungi evolved digesting cell walls of algal ancestors of land plants.</title>
        <authorList>
            <person name="Chang Y."/>
            <person name="Wang S."/>
            <person name="Sekimoto S."/>
            <person name="Aerts A.L."/>
            <person name="Choi C."/>
            <person name="Clum A."/>
            <person name="LaButti K.M."/>
            <person name="Lindquist E.A."/>
            <person name="Yee Ngan C."/>
            <person name="Ohm R.A."/>
            <person name="Salamov A.A."/>
            <person name="Grigoriev I.V."/>
            <person name="Spatafora J.W."/>
            <person name="Berbee M.L."/>
        </authorList>
    </citation>
    <scope>NUCLEOTIDE SEQUENCE [LARGE SCALE GENOMIC DNA]</scope>
    <source>
        <strain evidence="8 9">NRRL 28638</strain>
    </source>
</reference>
<keyword evidence="3 7" id="KW-0479">Metal-binding</keyword>
<organism evidence="8 9">
    <name type="scientific">Conidiobolus coronatus (strain ATCC 28846 / CBS 209.66 / NRRL 28638)</name>
    <name type="common">Delacroixia coronata</name>
    <dbReference type="NCBI Taxonomy" id="796925"/>
    <lineage>
        <taxon>Eukaryota</taxon>
        <taxon>Fungi</taxon>
        <taxon>Fungi incertae sedis</taxon>
        <taxon>Zoopagomycota</taxon>
        <taxon>Entomophthoromycotina</taxon>
        <taxon>Entomophthoromycetes</taxon>
        <taxon>Entomophthorales</taxon>
        <taxon>Ancylistaceae</taxon>
        <taxon>Conidiobolus</taxon>
    </lineage>
</organism>
<dbReference type="Pfam" id="PF00067">
    <property type="entry name" value="p450"/>
    <property type="match status" value="1"/>
</dbReference>
<dbReference type="GO" id="GO:0016705">
    <property type="term" value="F:oxidoreductase activity, acting on paired donors, with incorporation or reduction of molecular oxygen"/>
    <property type="evidence" value="ECO:0007669"/>
    <property type="project" value="InterPro"/>
</dbReference>
<dbReference type="GO" id="GO:0005506">
    <property type="term" value="F:iron ion binding"/>
    <property type="evidence" value="ECO:0007669"/>
    <property type="project" value="InterPro"/>
</dbReference>
<dbReference type="EMBL" id="KQ964725">
    <property type="protein sequence ID" value="KXN66445.1"/>
    <property type="molecule type" value="Genomic_DNA"/>
</dbReference>
<dbReference type="GO" id="GO:0004497">
    <property type="term" value="F:monooxygenase activity"/>
    <property type="evidence" value="ECO:0007669"/>
    <property type="project" value="UniProtKB-KW"/>
</dbReference>
<evidence type="ECO:0000256" key="2">
    <source>
        <dbReference type="ARBA" id="ARBA00022617"/>
    </source>
</evidence>
<accession>A0A137NUF5</accession>
<dbReference type="GO" id="GO:0020037">
    <property type="term" value="F:heme binding"/>
    <property type="evidence" value="ECO:0007669"/>
    <property type="project" value="InterPro"/>
</dbReference>
<feature type="binding site" description="axial binding residue" evidence="7">
    <location>
        <position position="420"/>
    </location>
    <ligand>
        <name>heme</name>
        <dbReference type="ChEBI" id="CHEBI:30413"/>
    </ligand>
    <ligandPart>
        <name>Fe</name>
        <dbReference type="ChEBI" id="CHEBI:18248"/>
    </ligandPart>
</feature>
<dbReference type="AlphaFoldDB" id="A0A137NUF5"/>
<dbReference type="PRINTS" id="PR00385">
    <property type="entry name" value="P450"/>
</dbReference>
<dbReference type="PANTHER" id="PTHR24291:SF50">
    <property type="entry name" value="BIFUNCTIONAL ALBAFLAVENONE MONOOXYGENASE_TERPENE SYNTHASE"/>
    <property type="match status" value="1"/>
</dbReference>
<evidence type="ECO:0000256" key="5">
    <source>
        <dbReference type="ARBA" id="ARBA00023004"/>
    </source>
</evidence>
<keyword evidence="2 7" id="KW-0349">Heme</keyword>
<gene>
    <name evidence="8" type="ORF">CONCODRAFT_11719</name>
</gene>
<dbReference type="SUPFAM" id="SSF48264">
    <property type="entry name" value="Cytochrome P450"/>
    <property type="match status" value="1"/>
</dbReference>
<dbReference type="InterPro" id="IPR050196">
    <property type="entry name" value="Cytochrome_P450_Monoox"/>
</dbReference>
<sequence>MIIYLILGIFIFIAYKIYNFFKVPPELKDIPSVPFWVDEYFQSHFNKFGVIRFFTVLGGWNVIIADAKICKEVSTLSDIFQKPDFTKFIPSKLFRKFFGVSQIFSANGAKWKRQRKVINPIFNQSWSTELFGNCIKDLIDEWEKMDGNEVKIIDKIQRMALDVFGKLIFDIDFKSVKNDDSKLYNLYHYISEQMFGNVIYIMFPFLEYVPFFRRPELSNKLNQYHEFIEEILKLKNEELKNGTLNSNGDLISAFLQSNENSEENKLSMEEIRDNLNVFIIAGHDTTSNTLASTIYYLARYPEIQDKLRGQVLDAMNYPKNVQIPTVDQLKNIPFMDLVNKESMRIMTTVSSVQRESSSTYTLSNGITIPKDTFVIVHLWGAHNNPSAFPNPFEFNPNRFEDISNQESKNWQPFTLGNRTCLGSTFSLMEQRVTLAMLLQRFEFSISSDNPDYHSLRIGSIGIVRPKDLSIRIKARN</sequence>
<keyword evidence="4" id="KW-0560">Oxidoreductase</keyword>
<dbReference type="PANTHER" id="PTHR24291">
    <property type="entry name" value="CYTOCHROME P450 FAMILY 4"/>
    <property type="match status" value="1"/>
</dbReference>
<dbReference type="InterPro" id="IPR001128">
    <property type="entry name" value="Cyt_P450"/>
</dbReference>
<dbReference type="InterPro" id="IPR036396">
    <property type="entry name" value="Cyt_P450_sf"/>
</dbReference>